<dbReference type="Gene3D" id="3.40.50.1110">
    <property type="entry name" value="SGNH hydrolase"/>
    <property type="match status" value="1"/>
</dbReference>
<reference evidence="3" key="2">
    <citation type="submission" date="2021-01" db="EMBL/GenBank/DDBJ databases">
        <authorList>
            <person name="Mieszkin S."/>
            <person name="Pouder E."/>
            <person name="Alain K."/>
        </authorList>
    </citation>
    <scope>NUCLEOTIDE SEQUENCE</scope>
    <source>
        <strain evidence="3">HW T2.11</strain>
    </source>
</reference>
<dbReference type="Pfam" id="PF13472">
    <property type="entry name" value="Lipase_GDSL_2"/>
    <property type="match status" value="1"/>
</dbReference>
<dbReference type="InterPro" id="IPR051532">
    <property type="entry name" value="Ester_Hydrolysis_Enzymes"/>
</dbReference>
<comment type="caution">
    <text evidence="3">The sequence shown here is derived from an EMBL/GenBank/DDBJ whole genome shotgun (WGS) entry which is preliminary data.</text>
</comment>
<dbReference type="Proteomes" id="UP000708298">
    <property type="component" value="Unassembled WGS sequence"/>
</dbReference>
<evidence type="ECO:0000313" key="3">
    <source>
        <dbReference type="EMBL" id="MCB8876146.1"/>
    </source>
</evidence>
<dbReference type="GO" id="GO:0004622">
    <property type="term" value="F:phosphatidylcholine lysophospholipase activity"/>
    <property type="evidence" value="ECO:0007669"/>
    <property type="project" value="TreeGrafter"/>
</dbReference>
<evidence type="ECO:0000259" key="2">
    <source>
        <dbReference type="Pfam" id="PF13472"/>
    </source>
</evidence>
<organism evidence="3 4">
    <name type="scientific">Acidisoma silvae</name>
    <dbReference type="NCBI Taxonomy" id="2802396"/>
    <lineage>
        <taxon>Bacteria</taxon>
        <taxon>Pseudomonadati</taxon>
        <taxon>Pseudomonadota</taxon>
        <taxon>Alphaproteobacteria</taxon>
        <taxon>Acetobacterales</taxon>
        <taxon>Acidocellaceae</taxon>
        <taxon>Acidisoma</taxon>
    </lineage>
</organism>
<sequence length="284" mass="31679">MKRWILAASLCLPLAFAAPVKAAEPAATPARPAVDLATAPIGRMELPWWRQRFEHSLERVRQGHVNLIWLGDSITQNWELAGPEPFADYRPIWNRFYGDREAVNMGFRGDTTASVIWRLDHGEVAGLNPRALVLLVGANNFGHVHWNAEKSFAGINSIVHMLRQKLPNTQILLLAVLPSERSPWITQNTEALNAMLASSYRDRPYVTFMNVGGLFYRDGHLNRALYLDPHQAVTASHEPGVTTATVNSVALHPDAQGMAMIAETIEPVLHRLMADRDHRRPPAG</sequence>
<proteinExistence type="predicted"/>
<accession>A0A963YSC8</accession>
<keyword evidence="4" id="KW-1185">Reference proteome</keyword>
<dbReference type="RefSeq" id="WP_227321804.1">
    <property type="nucleotide sequence ID" value="NZ_JAESVB010000005.1"/>
</dbReference>
<dbReference type="PANTHER" id="PTHR30383">
    <property type="entry name" value="THIOESTERASE 1/PROTEASE 1/LYSOPHOSPHOLIPASE L1"/>
    <property type="match status" value="1"/>
</dbReference>
<dbReference type="EMBL" id="JAESVB010000005">
    <property type="protein sequence ID" value="MCB8876146.1"/>
    <property type="molecule type" value="Genomic_DNA"/>
</dbReference>
<dbReference type="InterPro" id="IPR036514">
    <property type="entry name" value="SGNH_hydro_sf"/>
</dbReference>
<feature type="chain" id="PRO_5037315845" description="SGNH hydrolase-type esterase domain-containing protein" evidence="1">
    <location>
        <begin position="23"/>
        <end position="284"/>
    </location>
</feature>
<name>A0A963YSC8_9PROT</name>
<reference evidence="3" key="1">
    <citation type="journal article" date="2021" name="Microorganisms">
        <title>Acidisoma silvae sp. nov. and Acidisomacellulosilytica sp. nov., Two Acidophilic Bacteria Isolated from Decaying Wood, Hydrolyzing Cellulose and Producing Poly-3-hydroxybutyrate.</title>
        <authorList>
            <person name="Mieszkin S."/>
            <person name="Pouder E."/>
            <person name="Uroz S."/>
            <person name="Simon-Colin C."/>
            <person name="Alain K."/>
        </authorList>
    </citation>
    <scope>NUCLEOTIDE SEQUENCE</scope>
    <source>
        <strain evidence="3">HW T2.11</strain>
    </source>
</reference>
<dbReference type="SUPFAM" id="SSF52266">
    <property type="entry name" value="SGNH hydrolase"/>
    <property type="match status" value="1"/>
</dbReference>
<gene>
    <name evidence="3" type="ORF">ASILVAE211_13215</name>
</gene>
<evidence type="ECO:0000256" key="1">
    <source>
        <dbReference type="SAM" id="SignalP"/>
    </source>
</evidence>
<dbReference type="AlphaFoldDB" id="A0A963YSC8"/>
<feature type="domain" description="SGNH hydrolase-type esterase" evidence="2">
    <location>
        <begin position="70"/>
        <end position="259"/>
    </location>
</feature>
<protein>
    <recommendedName>
        <fullName evidence="2">SGNH hydrolase-type esterase domain-containing protein</fullName>
    </recommendedName>
</protein>
<keyword evidence="1" id="KW-0732">Signal</keyword>
<dbReference type="PANTHER" id="PTHR30383:SF5">
    <property type="entry name" value="SGNH HYDROLASE-TYPE ESTERASE DOMAIN-CONTAINING PROTEIN"/>
    <property type="match status" value="1"/>
</dbReference>
<feature type="signal peptide" evidence="1">
    <location>
        <begin position="1"/>
        <end position="22"/>
    </location>
</feature>
<dbReference type="InterPro" id="IPR013830">
    <property type="entry name" value="SGNH_hydro"/>
</dbReference>
<evidence type="ECO:0000313" key="4">
    <source>
        <dbReference type="Proteomes" id="UP000708298"/>
    </source>
</evidence>